<evidence type="ECO:0000313" key="8">
    <source>
        <dbReference type="Proteomes" id="UP000828390"/>
    </source>
</evidence>
<dbReference type="Pfam" id="PF04116">
    <property type="entry name" value="FA_hydroxylase"/>
    <property type="match status" value="1"/>
</dbReference>
<evidence type="ECO:0000256" key="5">
    <source>
        <dbReference type="SAM" id="Phobius"/>
    </source>
</evidence>
<dbReference type="GO" id="GO:0016491">
    <property type="term" value="F:oxidoreductase activity"/>
    <property type="evidence" value="ECO:0007669"/>
    <property type="project" value="InterPro"/>
</dbReference>
<organism evidence="7 8">
    <name type="scientific">Dreissena polymorpha</name>
    <name type="common">Zebra mussel</name>
    <name type="synonym">Mytilus polymorpha</name>
    <dbReference type="NCBI Taxonomy" id="45954"/>
    <lineage>
        <taxon>Eukaryota</taxon>
        <taxon>Metazoa</taxon>
        <taxon>Spiralia</taxon>
        <taxon>Lophotrochozoa</taxon>
        <taxon>Mollusca</taxon>
        <taxon>Bivalvia</taxon>
        <taxon>Autobranchia</taxon>
        <taxon>Heteroconchia</taxon>
        <taxon>Euheterodonta</taxon>
        <taxon>Imparidentia</taxon>
        <taxon>Neoheterodontei</taxon>
        <taxon>Myida</taxon>
        <taxon>Dreissenoidea</taxon>
        <taxon>Dreissenidae</taxon>
        <taxon>Dreissena</taxon>
    </lineage>
</organism>
<feature type="transmembrane region" description="Helical" evidence="5">
    <location>
        <begin position="215"/>
        <end position="237"/>
    </location>
</feature>
<dbReference type="OrthoDB" id="408954at2759"/>
<keyword evidence="2 5" id="KW-0812">Transmembrane</keyword>
<comment type="subcellular location">
    <subcellularLocation>
        <location evidence="1">Membrane</location>
    </subcellularLocation>
</comment>
<dbReference type="InterPro" id="IPR006694">
    <property type="entry name" value="Fatty_acid_hydroxylase"/>
</dbReference>
<feature type="transmembrane region" description="Helical" evidence="5">
    <location>
        <begin position="84"/>
        <end position="108"/>
    </location>
</feature>
<keyword evidence="8" id="KW-1185">Reference proteome</keyword>
<name>A0A9D4R989_DREPO</name>
<dbReference type="GO" id="GO:0016020">
    <property type="term" value="C:membrane"/>
    <property type="evidence" value="ECO:0007669"/>
    <property type="project" value="UniProtKB-SubCell"/>
</dbReference>
<accession>A0A9D4R989</accession>
<evidence type="ECO:0000256" key="3">
    <source>
        <dbReference type="ARBA" id="ARBA00022989"/>
    </source>
</evidence>
<gene>
    <name evidence="7" type="ORF">DPMN_101588</name>
</gene>
<evidence type="ECO:0000256" key="4">
    <source>
        <dbReference type="ARBA" id="ARBA00023136"/>
    </source>
</evidence>
<sequence>MQTTNKQGMEPTSSWNIWSLVSTGVFMVVVFVLATAARGEWFLVATCLGKDFLRDVMPTFNVPVNSTSHLRHLLMGTWFKDLPIYVAFSVIPSLCGFWGIGIGFDFYFYKKRNDKPEQWKCQPTRWLTKPNEWHAFLLGSTNMLIGSVVSGVISCYIMNGGKCTLYTRSDAYGWAYLLLSAPALFLYNGAVIYYPHRMFHIPFLYRHVHKVHHRYGSPTLYTATAMHTLEFLVYQILLMLPVFVVPLHAVVFVTILLYGYYYDLMDHSGIKIDSVWPWQPSTMFHDDHHRHTHCNFGLNTILFYRFHGTLRRTNRK</sequence>
<feature type="transmembrane region" description="Helical" evidence="5">
    <location>
        <begin position="243"/>
        <end position="261"/>
    </location>
</feature>
<keyword evidence="4 5" id="KW-0472">Membrane</keyword>
<evidence type="ECO:0000259" key="6">
    <source>
        <dbReference type="Pfam" id="PF04116"/>
    </source>
</evidence>
<keyword evidence="3 5" id="KW-1133">Transmembrane helix</keyword>
<dbReference type="InterPro" id="IPR050307">
    <property type="entry name" value="Sterol_Desaturase_Related"/>
</dbReference>
<dbReference type="GO" id="GO:0008610">
    <property type="term" value="P:lipid biosynthetic process"/>
    <property type="evidence" value="ECO:0007669"/>
    <property type="project" value="InterPro"/>
</dbReference>
<evidence type="ECO:0000256" key="2">
    <source>
        <dbReference type="ARBA" id="ARBA00022692"/>
    </source>
</evidence>
<dbReference type="EMBL" id="JAIWYP010000003">
    <property type="protein sequence ID" value="KAH3858943.1"/>
    <property type="molecule type" value="Genomic_DNA"/>
</dbReference>
<dbReference type="AlphaFoldDB" id="A0A9D4R989"/>
<protein>
    <recommendedName>
        <fullName evidence="6">Fatty acid hydroxylase domain-containing protein</fullName>
    </recommendedName>
</protein>
<dbReference type="PANTHER" id="PTHR11863">
    <property type="entry name" value="STEROL DESATURASE"/>
    <property type="match status" value="1"/>
</dbReference>
<reference evidence="7" key="1">
    <citation type="journal article" date="2019" name="bioRxiv">
        <title>The Genome of the Zebra Mussel, Dreissena polymorpha: A Resource for Invasive Species Research.</title>
        <authorList>
            <person name="McCartney M.A."/>
            <person name="Auch B."/>
            <person name="Kono T."/>
            <person name="Mallez S."/>
            <person name="Zhang Y."/>
            <person name="Obille A."/>
            <person name="Becker A."/>
            <person name="Abrahante J.E."/>
            <person name="Garbe J."/>
            <person name="Badalamenti J.P."/>
            <person name="Herman A."/>
            <person name="Mangelson H."/>
            <person name="Liachko I."/>
            <person name="Sullivan S."/>
            <person name="Sone E.D."/>
            <person name="Koren S."/>
            <person name="Silverstein K.A.T."/>
            <person name="Beckman K.B."/>
            <person name="Gohl D.M."/>
        </authorList>
    </citation>
    <scope>NUCLEOTIDE SEQUENCE</scope>
    <source>
        <strain evidence="7">Duluth1</strain>
        <tissue evidence="7">Whole animal</tissue>
    </source>
</reference>
<feature type="transmembrane region" description="Helical" evidence="5">
    <location>
        <begin position="15"/>
        <end position="36"/>
    </location>
</feature>
<feature type="transmembrane region" description="Helical" evidence="5">
    <location>
        <begin position="135"/>
        <end position="159"/>
    </location>
</feature>
<reference evidence="7" key="2">
    <citation type="submission" date="2020-11" db="EMBL/GenBank/DDBJ databases">
        <authorList>
            <person name="McCartney M.A."/>
            <person name="Auch B."/>
            <person name="Kono T."/>
            <person name="Mallez S."/>
            <person name="Becker A."/>
            <person name="Gohl D.M."/>
            <person name="Silverstein K.A.T."/>
            <person name="Koren S."/>
            <person name="Bechman K.B."/>
            <person name="Herman A."/>
            <person name="Abrahante J.E."/>
            <person name="Garbe J."/>
        </authorList>
    </citation>
    <scope>NUCLEOTIDE SEQUENCE</scope>
    <source>
        <strain evidence="7">Duluth1</strain>
        <tissue evidence="7">Whole animal</tissue>
    </source>
</reference>
<dbReference type="Proteomes" id="UP000828390">
    <property type="component" value="Unassembled WGS sequence"/>
</dbReference>
<evidence type="ECO:0000256" key="1">
    <source>
        <dbReference type="ARBA" id="ARBA00004370"/>
    </source>
</evidence>
<comment type="caution">
    <text evidence="7">The sequence shown here is derived from an EMBL/GenBank/DDBJ whole genome shotgun (WGS) entry which is preliminary data.</text>
</comment>
<dbReference type="GO" id="GO:0005506">
    <property type="term" value="F:iron ion binding"/>
    <property type="evidence" value="ECO:0007669"/>
    <property type="project" value="InterPro"/>
</dbReference>
<feature type="domain" description="Fatty acid hydroxylase" evidence="6">
    <location>
        <begin position="184"/>
        <end position="309"/>
    </location>
</feature>
<evidence type="ECO:0000313" key="7">
    <source>
        <dbReference type="EMBL" id="KAH3858943.1"/>
    </source>
</evidence>
<proteinExistence type="predicted"/>
<feature type="transmembrane region" description="Helical" evidence="5">
    <location>
        <begin position="171"/>
        <end position="194"/>
    </location>
</feature>